<dbReference type="HAMAP" id="MF_01307_B">
    <property type="entry name" value="Ribosomal_uS5_B"/>
    <property type="match status" value="1"/>
</dbReference>
<evidence type="ECO:0000256" key="8">
    <source>
        <dbReference type="HAMAP-Rule" id="MF_01307"/>
    </source>
</evidence>
<evidence type="ECO:0000256" key="1">
    <source>
        <dbReference type="ARBA" id="ARBA00003093"/>
    </source>
</evidence>
<evidence type="ECO:0000256" key="3">
    <source>
        <dbReference type="ARBA" id="ARBA00022730"/>
    </source>
</evidence>
<proteinExistence type="inferred from homology"/>
<organism evidence="11">
    <name type="scientific">Chlamydiales bacterium PN</name>
    <dbReference type="NCBI Taxonomy" id="1910939"/>
    <lineage>
        <taxon>Bacteria</taxon>
        <taxon>Pseudomonadati</taxon>
        <taxon>Chlamydiota</taxon>
        <taxon>Chlamydiia</taxon>
        <taxon>Chlamydiales</taxon>
    </lineage>
</organism>
<keyword evidence="5 8" id="KW-0689">Ribosomal protein</keyword>
<dbReference type="Gene3D" id="3.30.160.20">
    <property type="match status" value="1"/>
</dbReference>
<keyword evidence="6 8" id="KW-0687">Ribonucleoprotein</keyword>
<comment type="function">
    <text evidence="1 8">Located at the back of the 30S subunit body where it stabilizes the conformation of the head with respect to the body.</text>
</comment>
<reference evidence="11" key="1">
    <citation type="submission" date="2016-09" db="EMBL/GenBank/DDBJ databases">
        <title>Marine chlamydiae encode flagella.</title>
        <authorList>
            <person name="Collingro A."/>
            <person name="Koestlbacher S."/>
            <person name="Mussmann M."/>
            <person name="Stepanauskas R."/>
            <person name="Hallam S."/>
            <person name="Horn M."/>
        </authorList>
    </citation>
    <scope>NUCLEOTIDE SEQUENCE</scope>
    <source>
        <strain evidence="11">PN</strain>
    </source>
</reference>
<evidence type="ECO:0000256" key="4">
    <source>
        <dbReference type="ARBA" id="ARBA00022884"/>
    </source>
</evidence>
<dbReference type="PROSITE" id="PS00585">
    <property type="entry name" value="RIBOSOMAL_S5"/>
    <property type="match status" value="1"/>
</dbReference>
<dbReference type="InterPro" id="IPR013810">
    <property type="entry name" value="Ribosomal_uS5_N"/>
</dbReference>
<dbReference type="PANTHER" id="PTHR48277:SF1">
    <property type="entry name" value="MITOCHONDRIAL RIBOSOMAL PROTEIN S5"/>
    <property type="match status" value="1"/>
</dbReference>
<dbReference type="SUPFAM" id="SSF54768">
    <property type="entry name" value="dsRNA-binding domain-like"/>
    <property type="match status" value="1"/>
</dbReference>
<dbReference type="InterPro" id="IPR020568">
    <property type="entry name" value="Ribosomal_Su5_D2-typ_SF"/>
</dbReference>
<evidence type="ECO:0000256" key="5">
    <source>
        <dbReference type="ARBA" id="ARBA00022980"/>
    </source>
</evidence>
<name>A0A1K0JSF5_9CHLA</name>
<feature type="domain" description="S5 DRBM" evidence="10">
    <location>
        <begin position="21"/>
        <end position="84"/>
    </location>
</feature>
<dbReference type="PROSITE" id="PS50881">
    <property type="entry name" value="S5_DSRBD"/>
    <property type="match status" value="1"/>
</dbReference>
<dbReference type="GO" id="GO:0005737">
    <property type="term" value="C:cytoplasm"/>
    <property type="evidence" value="ECO:0007669"/>
    <property type="project" value="UniProtKB-ARBA"/>
</dbReference>
<evidence type="ECO:0000256" key="9">
    <source>
        <dbReference type="RuleBase" id="RU003823"/>
    </source>
</evidence>
<comment type="function">
    <text evidence="8">With S4 and S12 plays an important role in translational accuracy.</text>
</comment>
<dbReference type="FunFam" id="3.30.160.20:FF:000066">
    <property type="entry name" value="30S ribosomal protein S5"/>
    <property type="match status" value="1"/>
</dbReference>
<dbReference type="GO" id="GO:0006412">
    <property type="term" value="P:translation"/>
    <property type="evidence" value="ECO:0007669"/>
    <property type="project" value="UniProtKB-UniRule"/>
</dbReference>
<evidence type="ECO:0000256" key="2">
    <source>
        <dbReference type="ARBA" id="ARBA00008945"/>
    </source>
</evidence>
<gene>
    <name evidence="8 11" type="primary">rpsE</name>
</gene>
<sequence length="173" mass="18682">MAKHSENTRKSESAKREASEFLEKVLFVNRCSKTVKGGKKMSFSALILVGDGKGRVGFGFAKANELTDAIRKGGELAKKNMVQVPMESGTIPHDIIMKFDGAIVQMRPAPQGTGIIAGSKVRSILEFAGYKDVMAKSHGSNNPNNIVRATFKALLSMTKRAAVLQSRGVQNTL</sequence>
<dbReference type="FunFam" id="3.30.230.10:FF:000002">
    <property type="entry name" value="30S ribosomal protein S5"/>
    <property type="match status" value="1"/>
</dbReference>
<dbReference type="Gene3D" id="3.30.230.10">
    <property type="match status" value="1"/>
</dbReference>
<dbReference type="InterPro" id="IPR005712">
    <property type="entry name" value="Ribosomal_uS5_bac-type"/>
</dbReference>
<dbReference type="InterPro" id="IPR018192">
    <property type="entry name" value="Ribosomal_uS5_N_CS"/>
</dbReference>
<dbReference type="GO" id="GO:0019843">
    <property type="term" value="F:rRNA binding"/>
    <property type="evidence" value="ECO:0007669"/>
    <property type="project" value="UniProtKB-UniRule"/>
</dbReference>
<keyword evidence="4 8" id="KW-0694">RNA-binding</keyword>
<evidence type="ECO:0000256" key="7">
    <source>
        <dbReference type="ARBA" id="ARBA00035255"/>
    </source>
</evidence>
<dbReference type="Pfam" id="PF03719">
    <property type="entry name" value="Ribosomal_S5_C"/>
    <property type="match status" value="1"/>
</dbReference>
<dbReference type="NCBIfam" id="TIGR01021">
    <property type="entry name" value="rpsE_bact"/>
    <property type="match status" value="1"/>
</dbReference>
<evidence type="ECO:0000256" key="6">
    <source>
        <dbReference type="ARBA" id="ARBA00023274"/>
    </source>
</evidence>
<comment type="domain">
    <text evidence="8">The N-terminal domain interacts with the head of the 30S subunit; the C-terminal domain interacts with the body and contacts protein S4. The interaction surface between S4 and S5 is involved in control of translational fidelity.</text>
</comment>
<evidence type="ECO:0000313" key="11">
    <source>
        <dbReference type="EMBL" id="SDA08628.1"/>
    </source>
</evidence>
<keyword evidence="3 8" id="KW-0699">rRNA-binding</keyword>
<dbReference type="Pfam" id="PF00333">
    <property type="entry name" value="Ribosomal_S5"/>
    <property type="match status" value="1"/>
</dbReference>
<dbReference type="PANTHER" id="PTHR48277">
    <property type="entry name" value="MITOCHONDRIAL RIBOSOMAL PROTEIN S5"/>
    <property type="match status" value="1"/>
</dbReference>
<comment type="subunit">
    <text evidence="8">Part of the 30S ribosomal subunit. Contacts proteins S4 and S8.</text>
</comment>
<protein>
    <recommendedName>
        <fullName evidence="7 8">Small ribosomal subunit protein uS5</fullName>
    </recommendedName>
</protein>
<dbReference type="SUPFAM" id="SSF54211">
    <property type="entry name" value="Ribosomal protein S5 domain 2-like"/>
    <property type="match status" value="1"/>
</dbReference>
<evidence type="ECO:0000259" key="10">
    <source>
        <dbReference type="PROSITE" id="PS50881"/>
    </source>
</evidence>
<dbReference type="InterPro" id="IPR005324">
    <property type="entry name" value="Ribosomal_uS5_C"/>
</dbReference>
<dbReference type="InterPro" id="IPR014721">
    <property type="entry name" value="Ribsml_uS5_D2-typ_fold_subgr"/>
</dbReference>
<dbReference type="AlphaFoldDB" id="A0A1K0JSF5"/>
<accession>A0A1K0JSF5</accession>
<dbReference type="GO" id="GO:0015935">
    <property type="term" value="C:small ribosomal subunit"/>
    <property type="evidence" value="ECO:0007669"/>
    <property type="project" value="InterPro"/>
</dbReference>
<dbReference type="EMBL" id="LT629188">
    <property type="protein sequence ID" value="SDA08628.1"/>
    <property type="molecule type" value="Genomic_DNA"/>
</dbReference>
<dbReference type="InterPro" id="IPR000851">
    <property type="entry name" value="Ribosomal_uS5"/>
</dbReference>
<dbReference type="GO" id="GO:0003735">
    <property type="term" value="F:structural constituent of ribosome"/>
    <property type="evidence" value="ECO:0007669"/>
    <property type="project" value="UniProtKB-UniRule"/>
</dbReference>
<comment type="similarity">
    <text evidence="2 8 9">Belongs to the universal ribosomal protein uS5 family.</text>
</comment>